<keyword evidence="4" id="KW-0732">Signal</keyword>
<accession>A0ABS9P9V2</accession>
<dbReference type="PROSITE" id="PS50005">
    <property type="entry name" value="TPR"/>
    <property type="match status" value="2"/>
</dbReference>
<feature type="chain" id="PRO_5045404933" evidence="4">
    <location>
        <begin position="32"/>
        <end position="245"/>
    </location>
</feature>
<proteinExistence type="predicted"/>
<dbReference type="Pfam" id="PF07721">
    <property type="entry name" value="TPR_4"/>
    <property type="match status" value="1"/>
</dbReference>
<evidence type="ECO:0000256" key="3">
    <source>
        <dbReference type="PROSITE-ProRule" id="PRU00339"/>
    </source>
</evidence>
<sequence>MTRCPPLPHRPTPLRLAAILAGALWLGGCAAQGERTGDAAGPAEAYTQLGMAYLERDNLSRAMSALDRALEIAPNSPAALQAMAIVYQRQGEHELADTTFQRALRADPDFTRARNNYAAYLYDRGRTREACEQLEQASRDTQYASRGQLFANLGQCQWELGDAAAARTSLERAQAINPRHPRSYFALAELELSKGNLERAQRQLEGFMRLAGSTPEAQALARDLAAARGGPGTVSRTLESPSGAP</sequence>
<name>A0ABS9P9V2_9GAMM</name>
<dbReference type="Gene3D" id="1.25.40.10">
    <property type="entry name" value="Tetratricopeptide repeat domain"/>
    <property type="match status" value="1"/>
</dbReference>
<dbReference type="InterPro" id="IPR013360">
    <property type="entry name" value="Pilus_4_PilW"/>
</dbReference>
<dbReference type="InterPro" id="IPR011717">
    <property type="entry name" value="TPR-4"/>
</dbReference>
<protein>
    <submittedName>
        <fullName evidence="5">Type IV pilus biogenesis/stability protein PilW</fullName>
    </submittedName>
</protein>
<evidence type="ECO:0000256" key="2">
    <source>
        <dbReference type="ARBA" id="ARBA00022803"/>
    </source>
</evidence>
<reference evidence="5 6" key="1">
    <citation type="submission" date="2020-05" db="EMBL/GenBank/DDBJ databases">
        <title>Comparative genomic analysis of denitrifying bacteria from Halomonas genus.</title>
        <authorList>
            <person name="Wang L."/>
            <person name="Shao Z."/>
        </authorList>
    </citation>
    <scope>NUCLEOTIDE SEQUENCE [LARGE SCALE GENOMIC DNA]</scope>
    <source>
        <strain evidence="5 6">A4</strain>
    </source>
</reference>
<dbReference type="PROSITE" id="PS50293">
    <property type="entry name" value="TPR_REGION"/>
    <property type="match status" value="1"/>
</dbReference>
<evidence type="ECO:0000256" key="4">
    <source>
        <dbReference type="SAM" id="SignalP"/>
    </source>
</evidence>
<evidence type="ECO:0000313" key="5">
    <source>
        <dbReference type="EMBL" id="MCG6658548.1"/>
    </source>
</evidence>
<keyword evidence="1" id="KW-0677">Repeat</keyword>
<dbReference type="EMBL" id="JABFUC010000009">
    <property type="protein sequence ID" value="MCG6658548.1"/>
    <property type="molecule type" value="Genomic_DNA"/>
</dbReference>
<dbReference type="PANTHER" id="PTHR45586:SF1">
    <property type="entry name" value="LIPOPOLYSACCHARIDE ASSEMBLY PROTEIN B"/>
    <property type="match status" value="1"/>
</dbReference>
<comment type="caution">
    <text evidence="5">The sequence shown here is derived from an EMBL/GenBank/DDBJ whole genome shotgun (WGS) entry which is preliminary data.</text>
</comment>
<feature type="repeat" description="TPR" evidence="3">
    <location>
        <begin position="43"/>
        <end position="76"/>
    </location>
</feature>
<feature type="repeat" description="TPR" evidence="3">
    <location>
        <begin position="77"/>
        <end position="110"/>
    </location>
</feature>
<keyword evidence="2 3" id="KW-0802">TPR repeat</keyword>
<dbReference type="Pfam" id="PF14559">
    <property type="entry name" value="TPR_19"/>
    <property type="match status" value="2"/>
</dbReference>
<dbReference type="PANTHER" id="PTHR45586">
    <property type="entry name" value="TPR REPEAT-CONTAINING PROTEIN PA4667"/>
    <property type="match status" value="1"/>
</dbReference>
<gene>
    <name evidence="5" type="primary">pilW</name>
    <name evidence="5" type="ORF">HOP52_12375</name>
</gene>
<dbReference type="SMART" id="SM00028">
    <property type="entry name" value="TPR"/>
    <property type="match status" value="3"/>
</dbReference>
<keyword evidence="6" id="KW-1185">Reference proteome</keyword>
<dbReference type="InterPro" id="IPR051012">
    <property type="entry name" value="CellSynth/LPSAsmb/PSIAsmb"/>
</dbReference>
<dbReference type="NCBIfam" id="TIGR02521">
    <property type="entry name" value="type_IV_pilW"/>
    <property type="match status" value="1"/>
</dbReference>
<dbReference type="SUPFAM" id="SSF48452">
    <property type="entry name" value="TPR-like"/>
    <property type="match status" value="1"/>
</dbReference>
<dbReference type="InterPro" id="IPR019734">
    <property type="entry name" value="TPR_rpt"/>
</dbReference>
<organism evidence="5 6">
    <name type="scientific">Billgrantia campisalis</name>
    <dbReference type="NCBI Taxonomy" id="74661"/>
    <lineage>
        <taxon>Bacteria</taxon>
        <taxon>Pseudomonadati</taxon>
        <taxon>Pseudomonadota</taxon>
        <taxon>Gammaproteobacteria</taxon>
        <taxon>Oceanospirillales</taxon>
        <taxon>Halomonadaceae</taxon>
        <taxon>Billgrantia</taxon>
    </lineage>
</organism>
<dbReference type="Proteomes" id="UP000814385">
    <property type="component" value="Unassembled WGS sequence"/>
</dbReference>
<dbReference type="InterPro" id="IPR011990">
    <property type="entry name" value="TPR-like_helical_dom_sf"/>
</dbReference>
<dbReference type="RefSeq" id="WP_238977695.1">
    <property type="nucleotide sequence ID" value="NZ_JABFUC010000009.1"/>
</dbReference>
<evidence type="ECO:0000313" key="6">
    <source>
        <dbReference type="Proteomes" id="UP000814385"/>
    </source>
</evidence>
<dbReference type="PROSITE" id="PS51257">
    <property type="entry name" value="PROKAR_LIPOPROTEIN"/>
    <property type="match status" value="1"/>
</dbReference>
<feature type="signal peptide" evidence="4">
    <location>
        <begin position="1"/>
        <end position="31"/>
    </location>
</feature>
<evidence type="ECO:0000256" key="1">
    <source>
        <dbReference type="ARBA" id="ARBA00022737"/>
    </source>
</evidence>